<dbReference type="EMBL" id="QRBI01000104">
    <property type="protein sequence ID" value="RMC15002.1"/>
    <property type="molecule type" value="Genomic_DNA"/>
</dbReference>
<dbReference type="OrthoDB" id="9950135at2759"/>
<organism evidence="2 3">
    <name type="scientific">Hirundo rustica rustica</name>
    <dbReference type="NCBI Taxonomy" id="333673"/>
    <lineage>
        <taxon>Eukaryota</taxon>
        <taxon>Metazoa</taxon>
        <taxon>Chordata</taxon>
        <taxon>Craniata</taxon>
        <taxon>Vertebrata</taxon>
        <taxon>Euteleostomi</taxon>
        <taxon>Archelosauria</taxon>
        <taxon>Archosauria</taxon>
        <taxon>Dinosauria</taxon>
        <taxon>Saurischia</taxon>
        <taxon>Theropoda</taxon>
        <taxon>Coelurosauria</taxon>
        <taxon>Aves</taxon>
        <taxon>Neognathae</taxon>
        <taxon>Neoaves</taxon>
        <taxon>Telluraves</taxon>
        <taxon>Australaves</taxon>
        <taxon>Passeriformes</taxon>
        <taxon>Sylvioidea</taxon>
        <taxon>Hirundinidae</taxon>
        <taxon>Hirundo</taxon>
    </lineage>
</organism>
<proteinExistence type="predicted"/>
<dbReference type="InterPro" id="IPR043128">
    <property type="entry name" value="Rev_trsase/Diguanyl_cyclase"/>
</dbReference>
<dbReference type="AlphaFoldDB" id="A0A3M0KP45"/>
<reference evidence="2 3" key="1">
    <citation type="submission" date="2018-07" db="EMBL/GenBank/DDBJ databases">
        <title>A high quality draft genome assembly of the barn swallow (H. rustica rustica).</title>
        <authorList>
            <person name="Formenti G."/>
            <person name="Chiara M."/>
            <person name="Poveda L."/>
            <person name="Francoijs K.-J."/>
            <person name="Bonisoli-Alquati A."/>
            <person name="Canova L."/>
            <person name="Gianfranceschi L."/>
            <person name="Horner D.S."/>
            <person name="Saino N."/>
        </authorList>
    </citation>
    <scope>NUCLEOTIDE SEQUENCE [LARGE SCALE GENOMIC DNA]</scope>
    <source>
        <strain evidence="2">Chelidonia</strain>
        <tissue evidence="2">Blood</tissue>
    </source>
</reference>
<evidence type="ECO:0000256" key="1">
    <source>
        <dbReference type="SAM" id="MobiDB-lite"/>
    </source>
</evidence>
<evidence type="ECO:0008006" key="4">
    <source>
        <dbReference type="Google" id="ProtNLM"/>
    </source>
</evidence>
<feature type="region of interest" description="Disordered" evidence="1">
    <location>
        <begin position="83"/>
        <end position="103"/>
    </location>
</feature>
<dbReference type="Gene3D" id="3.30.70.270">
    <property type="match status" value="1"/>
</dbReference>
<protein>
    <recommendedName>
        <fullName evidence="4">Reverse transcriptase/retrotransposon-derived protein RNase H-like domain-containing protein</fullName>
    </recommendedName>
</protein>
<dbReference type="InterPro" id="IPR043502">
    <property type="entry name" value="DNA/RNA_pol_sf"/>
</dbReference>
<evidence type="ECO:0000313" key="3">
    <source>
        <dbReference type="Proteomes" id="UP000269221"/>
    </source>
</evidence>
<comment type="caution">
    <text evidence="2">The sequence shown here is derived from an EMBL/GenBank/DDBJ whole genome shotgun (WGS) entry which is preliminary data.</text>
</comment>
<evidence type="ECO:0000313" key="2">
    <source>
        <dbReference type="EMBL" id="RMC15002.1"/>
    </source>
</evidence>
<gene>
    <name evidence="2" type="ORF">DUI87_07181</name>
</gene>
<name>A0A3M0KP45_HIRRU</name>
<keyword evidence="3" id="KW-1185">Reference proteome</keyword>
<sequence length="103" mass="11596">MHITEYSQIVSPFYLVTRKKNIFRWDSKRQHAFAQIKQEITHEVALGPVRMGPDVKNVQPGAIVCPGTFGRKGLVRLEANHQDSGVKATKGLKPTTLQQKKKS</sequence>
<dbReference type="SUPFAM" id="SSF56672">
    <property type="entry name" value="DNA/RNA polymerases"/>
    <property type="match status" value="1"/>
</dbReference>
<accession>A0A3M0KP45</accession>
<dbReference type="Proteomes" id="UP000269221">
    <property type="component" value="Unassembled WGS sequence"/>
</dbReference>